<keyword evidence="2" id="KW-1185">Reference proteome</keyword>
<comment type="caution">
    <text evidence="1">The sequence shown here is derived from an EMBL/GenBank/DDBJ whole genome shotgun (WGS) entry which is preliminary data.</text>
</comment>
<protein>
    <submittedName>
        <fullName evidence="1">Uncharacterized protein</fullName>
    </submittedName>
</protein>
<sequence>MFGAREVDEPEHGPALYTDFEKDWDAQLALIHRWAERNGYARPGYDMWSVLRPSGRIASFLRSEGIRVLVIPGAGIRDRMRDTWEDWPRTMAELESAGVVVEIAD</sequence>
<proteinExistence type="predicted"/>
<organism evidence="1 2">
    <name type="scientific">Streptomyces varsoviensis</name>
    <dbReference type="NCBI Taxonomy" id="67373"/>
    <lineage>
        <taxon>Bacteria</taxon>
        <taxon>Bacillati</taxon>
        <taxon>Actinomycetota</taxon>
        <taxon>Actinomycetes</taxon>
        <taxon>Kitasatosporales</taxon>
        <taxon>Streptomycetaceae</taxon>
        <taxon>Streptomyces</taxon>
    </lineage>
</organism>
<evidence type="ECO:0000313" key="2">
    <source>
        <dbReference type="Proteomes" id="UP000037020"/>
    </source>
</evidence>
<accession>A0ABR5IZR2</accession>
<dbReference type="EMBL" id="LGUT01002705">
    <property type="protein sequence ID" value="KOG86644.1"/>
    <property type="molecule type" value="Genomic_DNA"/>
</dbReference>
<evidence type="ECO:0000313" key="1">
    <source>
        <dbReference type="EMBL" id="KOG86644.1"/>
    </source>
</evidence>
<dbReference type="Proteomes" id="UP000037020">
    <property type="component" value="Unassembled WGS sequence"/>
</dbReference>
<gene>
    <name evidence="1" type="ORF">ADK38_29870</name>
</gene>
<reference evidence="1 2" key="1">
    <citation type="submission" date="2015-07" db="EMBL/GenBank/DDBJ databases">
        <authorList>
            <person name="Ju K.-S."/>
            <person name="Doroghazi J.R."/>
            <person name="Metcalf W.W."/>
        </authorList>
    </citation>
    <scope>NUCLEOTIDE SEQUENCE [LARGE SCALE GENOMIC DNA]</scope>
    <source>
        <strain evidence="1 2">NRRL B-3589</strain>
    </source>
</reference>
<name>A0ABR5IZR2_9ACTN</name>